<keyword evidence="1" id="KW-0472">Membrane</keyword>
<dbReference type="GO" id="GO:0016717">
    <property type="term" value="F:oxidoreductase activity, acting on paired donors, with oxidation of a pair of donors resulting in the reduction of molecular oxygen to two molecules of water"/>
    <property type="evidence" value="ECO:0007669"/>
    <property type="project" value="TreeGrafter"/>
</dbReference>
<keyword evidence="1" id="KW-0812">Transmembrane</keyword>
<dbReference type="PANTHER" id="PTHR19353">
    <property type="entry name" value="FATTY ACID DESATURASE 2"/>
    <property type="match status" value="1"/>
</dbReference>
<comment type="caution">
    <text evidence="3">The sequence shown here is derived from an EMBL/GenBank/DDBJ whole genome shotgun (WGS) entry which is preliminary data.</text>
</comment>
<dbReference type="CDD" id="cd03510">
    <property type="entry name" value="Rhizobitoxine-FADS-like"/>
    <property type="match status" value="1"/>
</dbReference>
<dbReference type="InterPro" id="IPR005804">
    <property type="entry name" value="FA_desaturase_dom"/>
</dbReference>
<keyword evidence="4" id="KW-1185">Reference proteome</keyword>
<organism evidence="3 4">
    <name type="scientific">Salipaludibacillus agaradhaerens</name>
    <name type="common">Bacillus agaradhaerens</name>
    <dbReference type="NCBI Taxonomy" id="76935"/>
    <lineage>
        <taxon>Bacteria</taxon>
        <taxon>Bacillati</taxon>
        <taxon>Bacillota</taxon>
        <taxon>Bacilli</taxon>
        <taxon>Bacillales</taxon>
        <taxon>Bacillaceae</taxon>
    </lineage>
</organism>
<name>A0A9Q4B567_SALAG</name>
<dbReference type="InterPro" id="IPR012171">
    <property type="entry name" value="Fatty_acid_desaturase"/>
</dbReference>
<evidence type="ECO:0000259" key="2">
    <source>
        <dbReference type="Pfam" id="PF00487"/>
    </source>
</evidence>
<evidence type="ECO:0000313" key="3">
    <source>
        <dbReference type="EMBL" id="MCR6098170.1"/>
    </source>
</evidence>
<accession>A0A9Q4B567</accession>
<feature type="transmembrane region" description="Helical" evidence="1">
    <location>
        <begin position="56"/>
        <end position="73"/>
    </location>
</feature>
<dbReference type="AlphaFoldDB" id="A0A9Q4B567"/>
<dbReference type="PANTHER" id="PTHR19353:SF19">
    <property type="entry name" value="DELTA(5) FATTY ACID DESATURASE C-RELATED"/>
    <property type="match status" value="1"/>
</dbReference>
<gene>
    <name evidence="3" type="ORF">HXA33_16640</name>
</gene>
<dbReference type="Proteomes" id="UP001057753">
    <property type="component" value="Unassembled WGS sequence"/>
</dbReference>
<evidence type="ECO:0000313" key="4">
    <source>
        <dbReference type="Proteomes" id="UP001057753"/>
    </source>
</evidence>
<proteinExistence type="predicted"/>
<evidence type="ECO:0000256" key="1">
    <source>
        <dbReference type="SAM" id="Phobius"/>
    </source>
</evidence>
<feature type="transmembrane region" description="Helical" evidence="1">
    <location>
        <begin position="94"/>
        <end position="111"/>
    </location>
</feature>
<feature type="transmembrane region" description="Helical" evidence="1">
    <location>
        <begin position="189"/>
        <end position="214"/>
    </location>
</feature>
<reference evidence="3" key="1">
    <citation type="submission" date="2020-06" db="EMBL/GenBank/DDBJ databases">
        <title>Insight into the genomes of haloalkaliphilic bacilli from Kenyan soda lakes.</title>
        <authorList>
            <person name="Mwirichia R."/>
            <person name="Villamizar G.C."/>
            <person name="Poehlein A."/>
            <person name="Mugweru J."/>
            <person name="Kipnyargis A."/>
            <person name="Kiplimo D."/>
            <person name="Orwa P."/>
            <person name="Daniel R."/>
        </authorList>
    </citation>
    <scope>NUCLEOTIDE SEQUENCE</scope>
    <source>
        <strain evidence="3">B1096_S55</strain>
    </source>
</reference>
<dbReference type="Pfam" id="PF00487">
    <property type="entry name" value="FA_desaturase"/>
    <property type="match status" value="1"/>
</dbReference>
<protein>
    <submittedName>
        <fullName evidence="3">Fatty acid desaturase family protein</fullName>
    </submittedName>
</protein>
<dbReference type="GO" id="GO:0016020">
    <property type="term" value="C:membrane"/>
    <property type="evidence" value="ECO:0007669"/>
    <property type="project" value="TreeGrafter"/>
</dbReference>
<dbReference type="GO" id="GO:0008610">
    <property type="term" value="P:lipid biosynthetic process"/>
    <property type="evidence" value="ECO:0007669"/>
    <property type="project" value="UniProtKB-ARBA"/>
</dbReference>
<feature type="transmembrane region" description="Helical" evidence="1">
    <location>
        <begin position="30"/>
        <end position="50"/>
    </location>
</feature>
<sequence>MTSEDKKLKKATFSKEIVNQVRALQTRNNYTNLFSILFDWLVIIASAYGAILLSNWWSYLIAITIIGSRMRAFDNLMHEASHVLLFKNKIMNKWITCFFVAFPVFTSFTAYCNSHYAHHRHLWNIDKDPDTQRYSLIGLDKPQKSIKTFIFKHIIKPLTLTHVPKYIYGTLKVNVMSKEEPLSEKVAKPIFWCIIITCSIIFNFWLHIILFWFVPLLTTFQVIRYWAEMAEHSGLKNDHELYASRNTFGNPIQIFLLHPHHDNYHLVHHLFPAVPHYNLKKVHLILMEDYDYKKAHHCTGFFKTFLPGFKSVIEDICSDATKKISRYQRQKIK</sequence>
<keyword evidence="1" id="KW-1133">Transmembrane helix</keyword>
<dbReference type="EMBL" id="JABXYM010000001">
    <property type="protein sequence ID" value="MCR6098170.1"/>
    <property type="molecule type" value="Genomic_DNA"/>
</dbReference>
<feature type="domain" description="Fatty acid desaturase" evidence="2">
    <location>
        <begin position="55"/>
        <end position="297"/>
    </location>
</feature>